<gene>
    <name evidence="1" type="ORF">LCMAC101_06770</name>
</gene>
<dbReference type="EMBL" id="MK500329">
    <property type="protein sequence ID" value="QBK86082.1"/>
    <property type="molecule type" value="Genomic_DNA"/>
</dbReference>
<proteinExistence type="predicted"/>
<name>A0A481YS79_9VIRU</name>
<reference evidence="1" key="1">
    <citation type="journal article" date="2019" name="MBio">
        <title>Virus Genomes from Deep Sea Sediments Expand the Ocean Megavirome and Support Independent Origins of Viral Gigantism.</title>
        <authorList>
            <person name="Backstrom D."/>
            <person name="Yutin N."/>
            <person name="Jorgensen S.L."/>
            <person name="Dharamshi J."/>
            <person name="Homa F."/>
            <person name="Zaremba-Niedwiedzka K."/>
            <person name="Spang A."/>
            <person name="Wolf Y.I."/>
            <person name="Koonin E.V."/>
            <person name="Ettema T.J."/>
        </authorList>
    </citation>
    <scope>NUCLEOTIDE SEQUENCE</scope>
</reference>
<evidence type="ECO:0000313" key="1">
    <source>
        <dbReference type="EMBL" id="QBK86082.1"/>
    </source>
</evidence>
<organism evidence="1">
    <name type="scientific">Marseillevirus LCMAC101</name>
    <dbReference type="NCBI Taxonomy" id="2506602"/>
    <lineage>
        <taxon>Viruses</taxon>
        <taxon>Varidnaviria</taxon>
        <taxon>Bamfordvirae</taxon>
        <taxon>Nucleocytoviricota</taxon>
        <taxon>Megaviricetes</taxon>
        <taxon>Pimascovirales</taxon>
        <taxon>Pimascovirales incertae sedis</taxon>
        <taxon>Marseilleviridae</taxon>
    </lineage>
</organism>
<accession>A0A481YS79</accession>
<sequence>MDQKTEVLLTGSTDWVEASQEDIREIKDLGIDFCPKSLKDINKIYFRIQINSDDILLTLADTKEKISVNELVTFWRENTK</sequence>
<protein>
    <submittedName>
        <fullName evidence="1">Uncharacterized protein</fullName>
    </submittedName>
</protein>